<sequence length="315" mass="33453">MVQRILLGALLCASASSLLAQEAVFTTGPATTTNPGLVDCGGGSRVSAVGEITSDDGTVWTVPAATNFDSARKAADLFNECDGDELSSVSQLDLESVPLLDAGGSEEFVAYIFADNYFELYVNGVLLAVDPVPFTPFNSNVVRFTADRPLTIAVMMVDWEENLGLGSENNQGKAFHAGDGGFVAQIQDADANSVAITDGNWHAQTFYTAPLTDRDCLVVEGQLRNSSACDETGVDDGTGFSAAHWAIPTDWMAPAFDDSIWPAASIYSNDTVGVDNKTAFTNFKDIFDAAGADAEFIWSSNLVLDNLVLLRTTVE</sequence>
<name>A0A2Z2P1T8_9GAMM</name>
<proteinExistence type="predicted"/>
<dbReference type="KEGG" id="gai:IMCC3135_17525"/>
<evidence type="ECO:0000256" key="1">
    <source>
        <dbReference type="SAM" id="SignalP"/>
    </source>
</evidence>
<accession>A0A2Z2P1T8</accession>
<dbReference type="Proteomes" id="UP000250079">
    <property type="component" value="Chromosome"/>
</dbReference>
<dbReference type="EMBL" id="CP018632">
    <property type="protein sequence ID" value="ASJ73584.1"/>
    <property type="molecule type" value="Genomic_DNA"/>
</dbReference>
<dbReference type="AlphaFoldDB" id="A0A2Z2P1T8"/>
<dbReference type="RefSeq" id="WP_088918746.1">
    <property type="nucleotide sequence ID" value="NZ_CP018632.1"/>
</dbReference>
<protein>
    <submittedName>
        <fullName evidence="2">Uncharacterized protein</fullName>
    </submittedName>
</protein>
<keyword evidence="1" id="KW-0732">Signal</keyword>
<organism evidence="2 3">
    <name type="scientific">Granulosicoccus antarcticus IMCC3135</name>
    <dbReference type="NCBI Taxonomy" id="1192854"/>
    <lineage>
        <taxon>Bacteria</taxon>
        <taxon>Pseudomonadati</taxon>
        <taxon>Pseudomonadota</taxon>
        <taxon>Gammaproteobacteria</taxon>
        <taxon>Chromatiales</taxon>
        <taxon>Granulosicoccaceae</taxon>
        <taxon>Granulosicoccus</taxon>
    </lineage>
</organism>
<gene>
    <name evidence="2" type="ORF">IMCC3135_17525</name>
</gene>
<reference evidence="2 3" key="1">
    <citation type="submission" date="2016-12" db="EMBL/GenBank/DDBJ databases">
        <authorList>
            <person name="Song W.-J."/>
            <person name="Kurnit D.M."/>
        </authorList>
    </citation>
    <scope>NUCLEOTIDE SEQUENCE [LARGE SCALE GENOMIC DNA]</scope>
    <source>
        <strain evidence="2 3">IMCC3135</strain>
    </source>
</reference>
<feature type="chain" id="PRO_5016239837" evidence="1">
    <location>
        <begin position="21"/>
        <end position="315"/>
    </location>
</feature>
<evidence type="ECO:0000313" key="2">
    <source>
        <dbReference type="EMBL" id="ASJ73584.1"/>
    </source>
</evidence>
<feature type="signal peptide" evidence="1">
    <location>
        <begin position="1"/>
        <end position="20"/>
    </location>
</feature>
<keyword evidence="3" id="KW-1185">Reference proteome</keyword>
<dbReference type="Gene3D" id="2.60.120.260">
    <property type="entry name" value="Galactose-binding domain-like"/>
    <property type="match status" value="1"/>
</dbReference>
<dbReference type="OrthoDB" id="9797506at2"/>
<evidence type="ECO:0000313" key="3">
    <source>
        <dbReference type="Proteomes" id="UP000250079"/>
    </source>
</evidence>